<evidence type="ECO:0000313" key="3">
    <source>
        <dbReference type="Proteomes" id="UP000054560"/>
    </source>
</evidence>
<proteinExistence type="predicted"/>
<feature type="non-terminal residue" evidence="2">
    <location>
        <position position="111"/>
    </location>
</feature>
<reference evidence="2 3" key="1">
    <citation type="submission" date="2011-02" db="EMBL/GenBank/DDBJ databases">
        <title>The Genome Sequence of Sphaeroforma arctica JP610.</title>
        <authorList>
            <consortium name="The Broad Institute Genome Sequencing Platform"/>
            <person name="Russ C."/>
            <person name="Cuomo C."/>
            <person name="Young S.K."/>
            <person name="Zeng Q."/>
            <person name="Gargeya S."/>
            <person name="Alvarado L."/>
            <person name="Berlin A."/>
            <person name="Chapman S.B."/>
            <person name="Chen Z."/>
            <person name="Freedman E."/>
            <person name="Gellesch M."/>
            <person name="Goldberg J."/>
            <person name="Griggs A."/>
            <person name="Gujja S."/>
            <person name="Heilman E."/>
            <person name="Heiman D."/>
            <person name="Howarth C."/>
            <person name="Mehta T."/>
            <person name="Neiman D."/>
            <person name="Pearson M."/>
            <person name="Roberts A."/>
            <person name="Saif S."/>
            <person name="Shea T."/>
            <person name="Shenoy N."/>
            <person name="Sisk P."/>
            <person name="Stolte C."/>
            <person name="Sykes S."/>
            <person name="White J."/>
            <person name="Yandava C."/>
            <person name="Burger G."/>
            <person name="Gray M.W."/>
            <person name="Holland P.W.H."/>
            <person name="King N."/>
            <person name="Lang F.B.F."/>
            <person name="Roger A.J."/>
            <person name="Ruiz-Trillo I."/>
            <person name="Haas B."/>
            <person name="Nusbaum C."/>
            <person name="Birren B."/>
        </authorList>
    </citation>
    <scope>NUCLEOTIDE SEQUENCE [LARGE SCALE GENOMIC DNA]</scope>
    <source>
        <strain evidence="2 3">JP610</strain>
    </source>
</reference>
<dbReference type="RefSeq" id="XP_014145564.1">
    <property type="nucleotide sequence ID" value="XM_014290089.1"/>
</dbReference>
<accession>A0A0L0F4Q0</accession>
<evidence type="ECO:0000313" key="2">
    <source>
        <dbReference type="EMBL" id="KNC71662.1"/>
    </source>
</evidence>
<evidence type="ECO:0000256" key="1">
    <source>
        <dbReference type="SAM" id="MobiDB-lite"/>
    </source>
</evidence>
<dbReference type="Proteomes" id="UP000054560">
    <property type="component" value="Unassembled WGS sequence"/>
</dbReference>
<dbReference type="GeneID" id="25916300"/>
<dbReference type="AlphaFoldDB" id="A0A0L0F4Q0"/>
<sequence length="111" mass="11803">MRRLSQNATGAFAPTKPSQSHLRQQLDLEAPNEANEGESTADSLTVPGPPFANGSKSLERGSNTGGKVKANRRFSGFLSVFDYSGERGKGLPETNNNVLCTQSADVVYSGQ</sequence>
<feature type="region of interest" description="Disordered" evidence="1">
    <location>
        <begin position="1"/>
        <end position="69"/>
    </location>
</feature>
<gene>
    <name evidence="2" type="ORF">SARC_15796</name>
</gene>
<protein>
    <submittedName>
        <fullName evidence="2">Uncharacterized protein</fullName>
    </submittedName>
</protein>
<dbReference type="EMBL" id="KQ248360">
    <property type="protein sequence ID" value="KNC71662.1"/>
    <property type="molecule type" value="Genomic_DNA"/>
</dbReference>
<keyword evidence="3" id="KW-1185">Reference proteome</keyword>
<name>A0A0L0F4Q0_9EUKA</name>
<organism evidence="2 3">
    <name type="scientific">Sphaeroforma arctica JP610</name>
    <dbReference type="NCBI Taxonomy" id="667725"/>
    <lineage>
        <taxon>Eukaryota</taxon>
        <taxon>Ichthyosporea</taxon>
        <taxon>Ichthyophonida</taxon>
        <taxon>Sphaeroforma</taxon>
    </lineage>
</organism>